<protein>
    <submittedName>
        <fullName evidence="2">Uncharacterized protein</fullName>
    </submittedName>
</protein>
<keyword evidence="3" id="KW-1185">Reference proteome</keyword>
<reference evidence="3" key="1">
    <citation type="journal article" date="2012" name="Science">
        <title>The Paleozoic origin of enzymatic lignin decomposition reconstructed from 31 fungal genomes.</title>
        <authorList>
            <person name="Floudas D."/>
            <person name="Binder M."/>
            <person name="Riley R."/>
            <person name="Barry K."/>
            <person name="Blanchette R.A."/>
            <person name="Henrissat B."/>
            <person name="Martinez A.T."/>
            <person name="Otillar R."/>
            <person name="Spatafora J.W."/>
            <person name="Yadav J.S."/>
            <person name="Aerts A."/>
            <person name="Benoit I."/>
            <person name="Boyd A."/>
            <person name="Carlson A."/>
            <person name="Copeland A."/>
            <person name="Coutinho P.M."/>
            <person name="de Vries R.P."/>
            <person name="Ferreira P."/>
            <person name="Findley K."/>
            <person name="Foster B."/>
            <person name="Gaskell J."/>
            <person name="Glotzer D."/>
            <person name="Gorecki P."/>
            <person name="Heitman J."/>
            <person name="Hesse C."/>
            <person name="Hori C."/>
            <person name="Igarashi K."/>
            <person name="Jurgens J.A."/>
            <person name="Kallen N."/>
            <person name="Kersten P."/>
            <person name="Kohler A."/>
            <person name="Kuees U."/>
            <person name="Kumar T.K.A."/>
            <person name="Kuo A."/>
            <person name="LaButti K."/>
            <person name="Larrondo L.F."/>
            <person name="Lindquist E."/>
            <person name="Ling A."/>
            <person name="Lombard V."/>
            <person name="Lucas S."/>
            <person name="Lundell T."/>
            <person name="Martin R."/>
            <person name="McLaughlin D.J."/>
            <person name="Morgenstern I."/>
            <person name="Morin E."/>
            <person name="Murat C."/>
            <person name="Nagy L.G."/>
            <person name="Nolan M."/>
            <person name="Ohm R.A."/>
            <person name="Patyshakuliyeva A."/>
            <person name="Rokas A."/>
            <person name="Ruiz-Duenas F.J."/>
            <person name="Sabat G."/>
            <person name="Salamov A."/>
            <person name="Samejima M."/>
            <person name="Schmutz J."/>
            <person name="Slot J.C."/>
            <person name="St John F."/>
            <person name="Stenlid J."/>
            <person name="Sun H."/>
            <person name="Sun S."/>
            <person name="Syed K."/>
            <person name="Tsang A."/>
            <person name="Wiebenga A."/>
            <person name="Young D."/>
            <person name="Pisabarro A."/>
            <person name="Eastwood D.C."/>
            <person name="Martin F."/>
            <person name="Cullen D."/>
            <person name="Grigoriev I.V."/>
            <person name="Hibbett D.S."/>
        </authorList>
    </citation>
    <scope>NUCLEOTIDE SEQUENCE [LARGE SCALE GENOMIC DNA]</scope>
    <source>
        <strain evidence="3">RWD-64-598 SS2</strain>
    </source>
</reference>
<gene>
    <name evidence="2" type="ORF">CONPUDRAFT_139100</name>
</gene>
<feature type="compositionally biased region" description="Polar residues" evidence="1">
    <location>
        <begin position="120"/>
        <end position="131"/>
    </location>
</feature>
<evidence type="ECO:0000313" key="2">
    <source>
        <dbReference type="EMBL" id="EIW78056.1"/>
    </source>
</evidence>
<accession>A0A5M3MGD5</accession>
<feature type="compositionally biased region" description="Low complexity" evidence="1">
    <location>
        <begin position="8"/>
        <end position="32"/>
    </location>
</feature>
<dbReference type="KEGG" id="cput:CONPUDRAFT_139100"/>
<organism evidence="2 3">
    <name type="scientific">Coniophora puteana (strain RWD-64-598)</name>
    <name type="common">Brown rot fungus</name>
    <dbReference type="NCBI Taxonomy" id="741705"/>
    <lineage>
        <taxon>Eukaryota</taxon>
        <taxon>Fungi</taxon>
        <taxon>Dikarya</taxon>
        <taxon>Basidiomycota</taxon>
        <taxon>Agaricomycotina</taxon>
        <taxon>Agaricomycetes</taxon>
        <taxon>Agaricomycetidae</taxon>
        <taxon>Boletales</taxon>
        <taxon>Coniophorineae</taxon>
        <taxon>Coniophoraceae</taxon>
        <taxon>Coniophora</taxon>
    </lineage>
</organism>
<evidence type="ECO:0000313" key="3">
    <source>
        <dbReference type="Proteomes" id="UP000053558"/>
    </source>
</evidence>
<feature type="compositionally biased region" description="Acidic residues" evidence="1">
    <location>
        <begin position="50"/>
        <end position="61"/>
    </location>
</feature>
<dbReference type="EMBL" id="JH711583">
    <property type="protein sequence ID" value="EIW78056.1"/>
    <property type="molecule type" value="Genomic_DNA"/>
</dbReference>
<feature type="compositionally biased region" description="Low complexity" evidence="1">
    <location>
        <begin position="103"/>
        <end position="116"/>
    </location>
</feature>
<proteinExistence type="predicted"/>
<dbReference type="GeneID" id="19201294"/>
<feature type="region of interest" description="Disordered" evidence="1">
    <location>
        <begin position="73"/>
        <end position="212"/>
    </location>
</feature>
<name>A0A5M3MGD5_CONPW</name>
<evidence type="ECO:0000256" key="1">
    <source>
        <dbReference type="SAM" id="MobiDB-lite"/>
    </source>
</evidence>
<feature type="region of interest" description="Disordered" evidence="1">
    <location>
        <begin position="1"/>
        <end position="61"/>
    </location>
</feature>
<dbReference type="RefSeq" id="XP_007772314.1">
    <property type="nucleotide sequence ID" value="XM_007774124.1"/>
</dbReference>
<dbReference type="OrthoDB" id="2554322at2759"/>
<dbReference type="Proteomes" id="UP000053558">
    <property type="component" value="Unassembled WGS sequence"/>
</dbReference>
<comment type="caution">
    <text evidence="2">The sequence shown here is derived from an EMBL/GenBank/DDBJ whole genome shotgun (WGS) entry which is preliminary data.</text>
</comment>
<dbReference type="AlphaFoldDB" id="A0A5M3MGD5"/>
<sequence length="273" mass="28565">MGQKQKVSATSPNAAGGNSSASGAESMGSGARADSRASRYSTGGIAGGAEDYEFDSDDEDWDHVEDLDAAARALGADGGSTTIKGKKKKRSPYLLGVTGGFNAARAGSPSASASPRPVTPKNQLTGSSTSLGPGPALGEPSPLDHSIRPRRSTRLSNVEEVADRNSADVGGALVPMTSTPQLRSPSRDGRPPSRGPGQSYARSGSVRSYAGFDQPLPDIKLAMTPENIKPLLENAREVHIRLNECIKEMRLLMEANAVPGEETQDQRRLPSPQ</sequence>